<accession>A0A9Y2I9U0</accession>
<dbReference type="RefSeq" id="WP_285966721.1">
    <property type="nucleotide sequence ID" value="NZ_CP127294.1"/>
</dbReference>
<proteinExistence type="predicted"/>
<organism evidence="1 2">
    <name type="scientific">Amycolatopsis carbonis</name>
    <dbReference type="NCBI Taxonomy" id="715471"/>
    <lineage>
        <taxon>Bacteria</taxon>
        <taxon>Bacillati</taxon>
        <taxon>Actinomycetota</taxon>
        <taxon>Actinomycetes</taxon>
        <taxon>Pseudonocardiales</taxon>
        <taxon>Pseudonocardiaceae</taxon>
        <taxon>Amycolatopsis</taxon>
    </lineage>
</organism>
<protein>
    <submittedName>
        <fullName evidence="1">Uncharacterized protein</fullName>
    </submittedName>
</protein>
<sequence>MHLTVLGCRSGMPADGQASSGYLVETARSLALTHFACGDASWLSNLHATAASAFDGPIRLVRGGDRVSVGE</sequence>
<dbReference type="EMBL" id="CP127294">
    <property type="protein sequence ID" value="WIX75959.1"/>
    <property type="molecule type" value="Genomic_DNA"/>
</dbReference>
<dbReference type="Proteomes" id="UP001236014">
    <property type="component" value="Chromosome"/>
</dbReference>
<evidence type="ECO:0000313" key="1">
    <source>
        <dbReference type="EMBL" id="WIX75959.1"/>
    </source>
</evidence>
<dbReference type="AlphaFoldDB" id="A0A9Y2I9U0"/>
<gene>
    <name evidence="1" type="ORF">QRX50_31355</name>
</gene>
<dbReference type="KEGG" id="acab:QRX50_31355"/>
<reference evidence="1 2" key="1">
    <citation type="submission" date="2023-06" db="EMBL/GenBank/DDBJ databases">
        <authorList>
            <person name="Oyuntsetseg B."/>
            <person name="Kim S.B."/>
        </authorList>
    </citation>
    <scope>NUCLEOTIDE SEQUENCE [LARGE SCALE GENOMIC DNA]</scope>
    <source>
        <strain evidence="1 2">2-15</strain>
    </source>
</reference>
<evidence type="ECO:0000313" key="2">
    <source>
        <dbReference type="Proteomes" id="UP001236014"/>
    </source>
</evidence>
<name>A0A9Y2I9U0_9PSEU</name>
<keyword evidence="2" id="KW-1185">Reference proteome</keyword>